<evidence type="ECO:0000256" key="3">
    <source>
        <dbReference type="ARBA" id="ARBA00022475"/>
    </source>
</evidence>
<dbReference type="Pfam" id="PF00005">
    <property type="entry name" value="ABC_tran"/>
    <property type="match status" value="1"/>
</dbReference>
<evidence type="ECO:0000256" key="6">
    <source>
        <dbReference type="ARBA" id="ARBA00022967"/>
    </source>
</evidence>
<reference evidence="9" key="2">
    <citation type="journal article" date="2021" name="PeerJ">
        <title>Extensive microbial diversity within the chicken gut microbiome revealed by metagenomics and culture.</title>
        <authorList>
            <person name="Gilroy R."/>
            <person name="Ravi A."/>
            <person name="Getino M."/>
            <person name="Pursley I."/>
            <person name="Horton D.L."/>
            <person name="Alikhan N.F."/>
            <person name="Baker D."/>
            <person name="Gharbi K."/>
            <person name="Hall N."/>
            <person name="Watson M."/>
            <person name="Adriaenssens E.M."/>
            <person name="Foster-Nyarko E."/>
            <person name="Jarju S."/>
            <person name="Secka A."/>
            <person name="Antonio M."/>
            <person name="Oren A."/>
            <person name="Chaudhuri R.R."/>
            <person name="La Ragione R."/>
            <person name="Hildebrand F."/>
            <person name="Pallen M.J."/>
        </authorList>
    </citation>
    <scope>NUCLEOTIDE SEQUENCE</scope>
    <source>
        <strain evidence="9">CHK147-3167</strain>
    </source>
</reference>
<dbReference type="Proteomes" id="UP000886786">
    <property type="component" value="Unassembled WGS sequence"/>
</dbReference>
<accession>A0A9D0ZPB5</accession>
<dbReference type="InterPro" id="IPR027417">
    <property type="entry name" value="P-loop_NTPase"/>
</dbReference>
<protein>
    <submittedName>
        <fullName evidence="9">ABC transporter ATP-binding protein</fullName>
    </submittedName>
</protein>
<keyword evidence="6" id="KW-1278">Translocase</keyword>
<dbReference type="InterPro" id="IPR003439">
    <property type="entry name" value="ABC_transporter-like_ATP-bd"/>
</dbReference>
<keyword evidence="4" id="KW-0547">Nucleotide-binding</keyword>
<gene>
    <name evidence="9" type="ORF">IAB27_00055</name>
</gene>
<name>A0A9D0ZPB5_9FIRM</name>
<keyword evidence="3" id="KW-1003">Cell membrane</keyword>
<organism evidence="9 10">
    <name type="scientific">Candidatus Coprosoma intestinipullorum</name>
    <dbReference type="NCBI Taxonomy" id="2840752"/>
    <lineage>
        <taxon>Bacteria</taxon>
        <taxon>Bacillati</taxon>
        <taxon>Bacillota</taxon>
        <taxon>Bacillota incertae sedis</taxon>
        <taxon>Candidatus Coprosoma</taxon>
    </lineage>
</organism>
<dbReference type="GO" id="GO:0042626">
    <property type="term" value="F:ATPase-coupled transmembrane transporter activity"/>
    <property type="evidence" value="ECO:0007669"/>
    <property type="project" value="TreeGrafter"/>
</dbReference>
<dbReference type="SMART" id="SM00382">
    <property type="entry name" value="AAA"/>
    <property type="match status" value="1"/>
</dbReference>
<dbReference type="PROSITE" id="PS50893">
    <property type="entry name" value="ABC_TRANSPORTER_2"/>
    <property type="match status" value="1"/>
</dbReference>
<evidence type="ECO:0000256" key="2">
    <source>
        <dbReference type="ARBA" id="ARBA00022448"/>
    </source>
</evidence>
<comment type="caution">
    <text evidence="9">The sequence shown here is derived from an EMBL/GenBank/DDBJ whole genome shotgun (WGS) entry which is preliminary data.</text>
</comment>
<dbReference type="InterPro" id="IPR003593">
    <property type="entry name" value="AAA+_ATPase"/>
</dbReference>
<evidence type="ECO:0000256" key="1">
    <source>
        <dbReference type="ARBA" id="ARBA00005417"/>
    </source>
</evidence>
<evidence type="ECO:0000256" key="7">
    <source>
        <dbReference type="ARBA" id="ARBA00023136"/>
    </source>
</evidence>
<evidence type="ECO:0000256" key="5">
    <source>
        <dbReference type="ARBA" id="ARBA00022840"/>
    </source>
</evidence>
<sequence>MKVIFENVNVYSGKRKIIEDFNLEVNREFISIYGNNGSGKSTLVKVLMGLYNFDGNIFIDDIAFNKDTTDMMEKRLSFLLKDYDDVIVAETVFDEIAFPLENLGRTVDHIKKDVETIADRLGISDLLERVPHELSLNNRNLVALASALVSKPDILIIDNMLSEFNLEVIDYIKGLNITVINFTSNSEDCLYGDRIAILDKGKIVLNNNKEDFFEDIDLVKKYMRLPFIVDLSNRLRFYDLIDKIYFDEEKLVDDLWK</sequence>
<keyword evidence="7" id="KW-0472">Membrane</keyword>
<dbReference type="GO" id="GO:0043190">
    <property type="term" value="C:ATP-binding cassette (ABC) transporter complex"/>
    <property type="evidence" value="ECO:0007669"/>
    <property type="project" value="TreeGrafter"/>
</dbReference>
<evidence type="ECO:0000313" key="9">
    <source>
        <dbReference type="EMBL" id="HIQ90011.1"/>
    </source>
</evidence>
<keyword evidence="5 9" id="KW-0067">ATP-binding</keyword>
<comment type="similarity">
    <text evidence="1">Belongs to the ABC transporter superfamily.</text>
</comment>
<evidence type="ECO:0000313" key="10">
    <source>
        <dbReference type="Proteomes" id="UP000886786"/>
    </source>
</evidence>
<dbReference type="InterPro" id="IPR050095">
    <property type="entry name" value="ECF_ABC_transporter_ATP-bd"/>
</dbReference>
<dbReference type="GO" id="GO:0005524">
    <property type="term" value="F:ATP binding"/>
    <property type="evidence" value="ECO:0007669"/>
    <property type="project" value="UniProtKB-KW"/>
</dbReference>
<dbReference type="GO" id="GO:0016887">
    <property type="term" value="F:ATP hydrolysis activity"/>
    <property type="evidence" value="ECO:0007669"/>
    <property type="project" value="InterPro"/>
</dbReference>
<dbReference type="AlphaFoldDB" id="A0A9D0ZPB5"/>
<feature type="domain" description="ABC transporter" evidence="8">
    <location>
        <begin position="3"/>
        <end position="225"/>
    </location>
</feature>
<dbReference type="Gene3D" id="3.40.50.300">
    <property type="entry name" value="P-loop containing nucleotide triphosphate hydrolases"/>
    <property type="match status" value="1"/>
</dbReference>
<dbReference type="EMBL" id="DVFV01000003">
    <property type="protein sequence ID" value="HIQ90011.1"/>
    <property type="molecule type" value="Genomic_DNA"/>
</dbReference>
<evidence type="ECO:0000256" key="4">
    <source>
        <dbReference type="ARBA" id="ARBA00022741"/>
    </source>
</evidence>
<dbReference type="SUPFAM" id="SSF52540">
    <property type="entry name" value="P-loop containing nucleoside triphosphate hydrolases"/>
    <property type="match status" value="1"/>
</dbReference>
<dbReference type="PANTHER" id="PTHR43553">
    <property type="entry name" value="HEAVY METAL TRANSPORTER"/>
    <property type="match status" value="1"/>
</dbReference>
<proteinExistence type="inferred from homology"/>
<reference evidence="9" key="1">
    <citation type="submission" date="2020-10" db="EMBL/GenBank/DDBJ databases">
        <authorList>
            <person name="Gilroy R."/>
        </authorList>
    </citation>
    <scope>NUCLEOTIDE SEQUENCE</scope>
    <source>
        <strain evidence="9">CHK147-3167</strain>
    </source>
</reference>
<dbReference type="CDD" id="cd03225">
    <property type="entry name" value="ABC_cobalt_CbiO_domain1"/>
    <property type="match status" value="1"/>
</dbReference>
<dbReference type="InterPro" id="IPR015856">
    <property type="entry name" value="ABC_transpr_CbiO/EcfA_su"/>
</dbReference>
<keyword evidence="2" id="KW-0813">Transport</keyword>
<evidence type="ECO:0000259" key="8">
    <source>
        <dbReference type="PROSITE" id="PS50893"/>
    </source>
</evidence>